<evidence type="ECO:0000313" key="2">
    <source>
        <dbReference type="EMBL" id="OKH11060.1"/>
    </source>
</evidence>
<dbReference type="Gene3D" id="3.90.1570.10">
    <property type="entry name" value="tt1808, chain A"/>
    <property type="match status" value="1"/>
</dbReference>
<evidence type="ECO:0000313" key="3">
    <source>
        <dbReference type="Proteomes" id="UP000186391"/>
    </source>
</evidence>
<dbReference type="SUPFAM" id="SSF52980">
    <property type="entry name" value="Restriction endonuclease-like"/>
    <property type="match status" value="1"/>
</dbReference>
<dbReference type="Proteomes" id="UP000186391">
    <property type="component" value="Unassembled WGS sequence"/>
</dbReference>
<dbReference type="PANTHER" id="PTHR36558:SF1">
    <property type="entry name" value="RESTRICTION ENDONUCLEASE DOMAIN-CONTAINING PROTEIN-RELATED"/>
    <property type="match status" value="1"/>
</dbReference>
<dbReference type="CDD" id="cd06260">
    <property type="entry name" value="DUF820-like"/>
    <property type="match status" value="1"/>
</dbReference>
<reference evidence="2 3" key="1">
    <citation type="submission" date="2016-11" db="EMBL/GenBank/DDBJ databases">
        <title>Draft Genome Sequences of Nine Cyanobacterial Strains from Diverse Habitats.</title>
        <authorList>
            <person name="Zhu T."/>
            <person name="Hou S."/>
            <person name="Lu X."/>
            <person name="Hess W.R."/>
        </authorList>
    </citation>
    <scope>NUCLEOTIDE SEQUENCE [LARGE SCALE GENOMIC DNA]</scope>
    <source>
        <strain evidence="2 3">NIES-592</strain>
    </source>
</reference>
<keyword evidence="3" id="KW-1185">Reference proteome</keyword>
<organism evidence="2 3">
    <name type="scientific">Fischerella major NIES-592</name>
    <dbReference type="NCBI Taxonomy" id="210994"/>
    <lineage>
        <taxon>Bacteria</taxon>
        <taxon>Bacillati</taxon>
        <taxon>Cyanobacteriota</taxon>
        <taxon>Cyanophyceae</taxon>
        <taxon>Nostocales</taxon>
        <taxon>Hapalosiphonaceae</taxon>
        <taxon>Fischerella</taxon>
    </lineage>
</organism>
<dbReference type="RefSeq" id="WP_073557032.1">
    <property type="nucleotide sequence ID" value="NZ_MRCA01000024.1"/>
</dbReference>
<dbReference type="InterPro" id="IPR008538">
    <property type="entry name" value="Uma2"/>
</dbReference>
<dbReference type="PANTHER" id="PTHR36558">
    <property type="entry name" value="GLR1098 PROTEIN"/>
    <property type="match status" value="1"/>
</dbReference>
<gene>
    <name evidence="2" type="ORF">NIES592_23125</name>
</gene>
<feature type="domain" description="Putative restriction endonuclease" evidence="1">
    <location>
        <begin position="10"/>
        <end position="178"/>
    </location>
</feature>
<dbReference type="InterPro" id="IPR012296">
    <property type="entry name" value="Nuclease_put_TT1808"/>
</dbReference>
<accession>A0A1U7GT55</accession>
<comment type="caution">
    <text evidence="2">The sequence shown here is derived from an EMBL/GenBank/DDBJ whole genome shotgun (WGS) entry which is preliminary data.</text>
</comment>
<name>A0A1U7GT55_9CYAN</name>
<proteinExistence type="predicted"/>
<dbReference type="EMBL" id="MRCA01000024">
    <property type="protein sequence ID" value="OKH11060.1"/>
    <property type="molecule type" value="Genomic_DNA"/>
</dbReference>
<dbReference type="Pfam" id="PF05685">
    <property type="entry name" value="Uma2"/>
    <property type="match status" value="1"/>
</dbReference>
<evidence type="ECO:0000259" key="1">
    <source>
        <dbReference type="Pfam" id="PF05685"/>
    </source>
</evidence>
<dbReference type="AlphaFoldDB" id="A0A1U7GT55"/>
<dbReference type="OrthoDB" id="424506at2"/>
<sequence length="203" mass="24132">MQIQQRYYTPEEYLALEEVAEFKSEYWDGEIVPMAGGSINHNRIVGNVYTYLKFHLRGKNQEPFLSDLRLWIPRYRQYTYPDILVIQGNPALYNNRIDTITNPLLIVEVLSKSTQKYDYTDKFRFDRSIPEFREYVLINQYEFQIEQYIKTGKGEWLFREYETEDAIINFVSIGLEMAIANIYESVDFSQKESGASHLCKNIR</sequence>
<dbReference type="InterPro" id="IPR011335">
    <property type="entry name" value="Restrct_endonuc-II-like"/>
</dbReference>
<protein>
    <recommendedName>
        <fullName evidence="1">Putative restriction endonuclease domain-containing protein</fullName>
    </recommendedName>
</protein>